<evidence type="ECO:0000256" key="5">
    <source>
        <dbReference type="SAM" id="Phobius"/>
    </source>
</evidence>
<evidence type="ECO:0000256" key="1">
    <source>
        <dbReference type="ARBA" id="ARBA00004141"/>
    </source>
</evidence>
<dbReference type="GO" id="GO:0015108">
    <property type="term" value="F:chloride transmembrane transporter activity"/>
    <property type="evidence" value="ECO:0007669"/>
    <property type="project" value="InterPro"/>
</dbReference>
<keyword evidence="7" id="KW-1185">Reference proteome</keyword>
<feature type="transmembrane region" description="Helical" evidence="5">
    <location>
        <begin position="221"/>
        <end position="240"/>
    </location>
</feature>
<proteinExistence type="predicted"/>
<gene>
    <name evidence="6" type="ORF">CINTURNW_1800</name>
</gene>
<organism evidence="6 7">
    <name type="scientific">Clostridium intestinale URNW</name>
    <dbReference type="NCBI Taxonomy" id="1294142"/>
    <lineage>
        <taxon>Bacteria</taxon>
        <taxon>Bacillati</taxon>
        <taxon>Bacillota</taxon>
        <taxon>Clostridia</taxon>
        <taxon>Eubacteriales</taxon>
        <taxon>Clostridiaceae</taxon>
        <taxon>Clostridium</taxon>
    </lineage>
</organism>
<comment type="subcellular location">
    <subcellularLocation>
        <location evidence="1">Membrane</location>
        <topology evidence="1">Multi-pass membrane protein</topology>
    </subcellularLocation>
</comment>
<sequence>MKMIKKKILFALERFNHLALLLNLLKWIFLGGIVGIIIGLLSEVFLLSLNIATDKRLQYPWSIYLLPLGGAFVSFLYTKYGKTSSQGNNLILDQIHHGDKEIPLRMAPLVFIGTVVTHLFGGSAGREGTAVQMGGSIAEFIGRLFKLDKEDRRIILMCGISSGFGAVFGTPLAGTIFGMEVISIGSMEYSALIPCFTASFTGNLIATALGAGFQGGEVTPFFFVGATFGNMLAGVINLFPSFLADLGLVAVFCGATNTPISSFFLGLELFHGEAIVYIFIACIISYLFSGYHGIYTSQKINKAKSKILQIPEGETIGSLKKKRKQNLSCKK</sequence>
<dbReference type="InterPro" id="IPR050368">
    <property type="entry name" value="ClC-type_chloride_channel"/>
</dbReference>
<evidence type="ECO:0000313" key="6">
    <source>
        <dbReference type="EMBL" id="ERK30769.1"/>
    </source>
</evidence>
<dbReference type="Gene3D" id="1.10.3080.10">
    <property type="entry name" value="Clc chloride channel"/>
    <property type="match status" value="2"/>
</dbReference>
<dbReference type="STRING" id="1294142.CINTURNW_1800"/>
<feature type="transmembrane region" description="Helical" evidence="5">
    <location>
        <begin position="20"/>
        <end position="41"/>
    </location>
</feature>
<dbReference type="Pfam" id="PF00654">
    <property type="entry name" value="Voltage_CLC"/>
    <property type="match status" value="1"/>
</dbReference>
<evidence type="ECO:0000256" key="4">
    <source>
        <dbReference type="ARBA" id="ARBA00023136"/>
    </source>
</evidence>
<dbReference type="InterPro" id="IPR001807">
    <property type="entry name" value="ClC"/>
</dbReference>
<keyword evidence="3 5" id="KW-1133">Transmembrane helix</keyword>
<dbReference type="SUPFAM" id="SSF81340">
    <property type="entry name" value="Clc chloride channel"/>
    <property type="match status" value="1"/>
</dbReference>
<dbReference type="PANTHER" id="PTHR43427">
    <property type="entry name" value="CHLORIDE CHANNEL PROTEIN CLC-E"/>
    <property type="match status" value="1"/>
</dbReference>
<dbReference type="HOGENOM" id="CLU_015263_1_1_9"/>
<dbReference type="RefSeq" id="WP_021801803.1">
    <property type="nucleotide sequence ID" value="NZ_KI273145.1"/>
</dbReference>
<comment type="caution">
    <text evidence="6">The sequence shown here is derived from an EMBL/GenBank/DDBJ whole genome shotgun (WGS) entry which is preliminary data.</text>
</comment>
<dbReference type="Proteomes" id="UP000016721">
    <property type="component" value="Unassembled WGS sequence"/>
</dbReference>
<feature type="transmembrane region" description="Helical" evidence="5">
    <location>
        <begin position="274"/>
        <end position="294"/>
    </location>
</feature>
<accession>U2Q3V4</accession>
<dbReference type="eggNOG" id="COG0038">
    <property type="taxonomic scope" value="Bacteria"/>
</dbReference>
<reference evidence="6 7" key="1">
    <citation type="journal article" date="2013" name="Genome Announc.">
        <title>Draft Genome Sequence of the Hydrogen- and Ethanol-Producing Bacterium Clostridium intestinale Strain URNW.</title>
        <authorList>
            <person name="Lal S."/>
            <person name="Ramachandran U."/>
            <person name="Zhang X."/>
            <person name="Sparling R."/>
            <person name="Levin D.B."/>
        </authorList>
    </citation>
    <scope>NUCLEOTIDE SEQUENCE [LARGE SCALE GENOMIC DNA]</scope>
    <source>
        <strain evidence="6 7">URNW</strain>
    </source>
</reference>
<dbReference type="EMBL" id="APJA01000012">
    <property type="protein sequence ID" value="ERK30769.1"/>
    <property type="molecule type" value="Genomic_DNA"/>
</dbReference>
<name>U2Q3V4_9CLOT</name>
<keyword evidence="2 5" id="KW-0812">Transmembrane</keyword>
<evidence type="ECO:0000313" key="7">
    <source>
        <dbReference type="Proteomes" id="UP000016721"/>
    </source>
</evidence>
<evidence type="ECO:0000256" key="3">
    <source>
        <dbReference type="ARBA" id="ARBA00022989"/>
    </source>
</evidence>
<dbReference type="AlphaFoldDB" id="U2Q3V4"/>
<feature type="transmembrane region" description="Helical" evidence="5">
    <location>
        <begin position="154"/>
        <end position="177"/>
    </location>
</feature>
<keyword evidence="4 5" id="KW-0472">Membrane</keyword>
<protein>
    <submittedName>
        <fullName evidence="6">Cl-channel voltage-gated family protein</fullName>
    </submittedName>
</protein>
<feature type="transmembrane region" description="Helical" evidence="5">
    <location>
        <begin position="61"/>
        <end position="78"/>
    </location>
</feature>
<dbReference type="GO" id="GO:0016020">
    <property type="term" value="C:membrane"/>
    <property type="evidence" value="ECO:0007669"/>
    <property type="project" value="UniProtKB-SubCell"/>
</dbReference>
<evidence type="ECO:0000256" key="2">
    <source>
        <dbReference type="ARBA" id="ARBA00022692"/>
    </source>
</evidence>
<feature type="transmembrane region" description="Helical" evidence="5">
    <location>
        <begin position="189"/>
        <end position="209"/>
    </location>
</feature>
<dbReference type="InterPro" id="IPR014743">
    <property type="entry name" value="Cl-channel_core"/>
</dbReference>
<dbReference type="OrthoDB" id="9767361at2"/>
<dbReference type="PANTHER" id="PTHR43427:SF12">
    <property type="entry name" value="CHLORIDE TRANSPORTER"/>
    <property type="match status" value="1"/>
</dbReference>
<dbReference type="PATRIC" id="fig|1294142.3.peg.1834"/>